<dbReference type="AlphaFoldDB" id="A0A5M6ZB66"/>
<dbReference type="InterPro" id="IPR001412">
    <property type="entry name" value="aa-tRNA-synth_I_CS"/>
</dbReference>
<dbReference type="InterPro" id="IPR035684">
    <property type="entry name" value="ArgRS_core"/>
</dbReference>
<dbReference type="GO" id="GO:0005524">
    <property type="term" value="F:ATP binding"/>
    <property type="evidence" value="ECO:0007669"/>
    <property type="project" value="UniProtKB-KW"/>
</dbReference>
<dbReference type="Gene3D" id="3.40.50.620">
    <property type="entry name" value="HUPs"/>
    <property type="match status" value="1"/>
</dbReference>
<evidence type="ECO:0000313" key="9">
    <source>
        <dbReference type="Proteomes" id="UP000325122"/>
    </source>
</evidence>
<keyword evidence="5 6" id="KW-0030">Aminoacyl-tRNA synthetase</keyword>
<sequence>MLIGKRSAMETININFDDINLTQSIESVIRARLGPIALQSDFRRSLKSNADAAVVIRAGISKTAGRSLEADFERLDGIEAARYSKQKLFLRFSEHFLSARMDWQLACNFDACRPFQNHNVLVAFCDPNANKALHVGHLRNIAIGNALASLWETLGADVQRQSVVCDIGRNIAESIAGLIAAGAAQYLDGSELLSPRLGALYAKYVADCGLQIEDALSADAPIVRELARHDDEADRVLDLWRSGDQDIHAIWKAAIARVMQEQAHTLSRLGVVIERNIPESNSIQHVDAMIEKLKRKSTIFQDIDGSIVLETGRSDYARCVLARSDGFPTEHLRALILWDSIRGEIPGLDRLVHVMGQEWRTSTEIRLELLDRLQDDGAWRQYELVPHQVVRTDGSDMKSSHGNSILIDDLCDAMERYFHENADYGELQKSSPMIKSAVMAPMLNSDMNDIIDVSFDLFFNESWNPGLRVARALAMTRGAEPAPAMCQDVRFMLFQAERLTRMIETAAIKSDPRLVVRHLIRLADNRLEAAGPVPSDALLRLLLMRGARALGWAAR</sequence>
<comment type="similarity">
    <text evidence="6">Belongs to the class-I aminoacyl-tRNA synthetase family.</text>
</comment>
<feature type="domain" description="Arginyl-tRNA synthetase catalytic core" evidence="7">
    <location>
        <begin position="116"/>
        <end position="326"/>
    </location>
</feature>
<evidence type="ECO:0000313" key="8">
    <source>
        <dbReference type="EMBL" id="KAA5801635.1"/>
    </source>
</evidence>
<evidence type="ECO:0000256" key="2">
    <source>
        <dbReference type="ARBA" id="ARBA00022598"/>
    </source>
</evidence>
<dbReference type="Proteomes" id="UP000325122">
    <property type="component" value="Unassembled WGS sequence"/>
</dbReference>
<dbReference type="SUPFAM" id="SSF52374">
    <property type="entry name" value="Nucleotidylyl transferase"/>
    <property type="match status" value="1"/>
</dbReference>
<dbReference type="PRINTS" id="PR01038">
    <property type="entry name" value="TRNASYNTHARG"/>
</dbReference>
<keyword evidence="3 6" id="KW-0547">Nucleotide-binding</keyword>
<protein>
    <recommendedName>
        <fullName evidence="1">Arginine--tRNA ligase</fullName>
    </recommendedName>
</protein>
<keyword evidence="9" id="KW-1185">Reference proteome</keyword>
<evidence type="ECO:0000256" key="6">
    <source>
        <dbReference type="RuleBase" id="RU363038"/>
    </source>
</evidence>
<dbReference type="InterPro" id="IPR014729">
    <property type="entry name" value="Rossmann-like_a/b/a_fold"/>
</dbReference>
<name>A0A5M6ZB66_9PROT</name>
<dbReference type="PANTHER" id="PTHR11956:SF5">
    <property type="entry name" value="ARGININE--TRNA LIGASE, CYTOPLASMIC"/>
    <property type="match status" value="1"/>
</dbReference>
<keyword evidence="4 6" id="KW-0067">ATP-binding</keyword>
<accession>A0A5M6ZB66</accession>
<comment type="caution">
    <text evidence="8">The sequence shown here is derived from an EMBL/GenBank/DDBJ whole genome shotgun (WGS) entry which is preliminary data.</text>
</comment>
<dbReference type="GO" id="GO:0006420">
    <property type="term" value="P:arginyl-tRNA aminoacylation"/>
    <property type="evidence" value="ECO:0007669"/>
    <property type="project" value="InterPro"/>
</dbReference>
<dbReference type="EMBL" id="VWOJ01000004">
    <property type="protein sequence ID" value="KAA5801635.1"/>
    <property type="molecule type" value="Genomic_DNA"/>
</dbReference>
<evidence type="ECO:0000256" key="4">
    <source>
        <dbReference type="ARBA" id="ARBA00022840"/>
    </source>
</evidence>
<dbReference type="GO" id="GO:0004814">
    <property type="term" value="F:arginine-tRNA ligase activity"/>
    <property type="evidence" value="ECO:0007669"/>
    <property type="project" value="InterPro"/>
</dbReference>
<keyword evidence="6" id="KW-0648">Protein biosynthesis</keyword>
<dbReference type="Pfam" id="PF00750">
    <property type="entry name" value="tRNA-synt_1d"/>
    <property type="match status" value="1"/>
</dbReference>
<evidence type="ECO:0000256" key="1">
    <source>
        <dbReference type="ARBA" id="ARBA00020262"/>
    </source>
</evidence>
<organism evidence="8 9">
    <name type="scientific">Alkalicaulis satelles</name>
    <dbReference type="NCBI Taxonomy" id="2609175"/>
    <lineage>
        <taxon>Bacteria</taxon>
        <taxon>Pseudomonadati</taxon>
        <taxon>Pseudomonadota</taxon>
        <taxon>Alphaproteobacteria</taxon>
        <taxon>Maricaulales</taxon>
        <taxon>Maricaulaceae</taxon>
        <taxon>Alkalicaulis</taxon>
    </lineage>
</organism>
<dbReference type="InterPro" id="IPR001278">
    <property type="entry name" value="Arg-tRNA-ligase"/>
</dbReference>
<reference evidence="8 9" key="1">
    <citation type="submission" date="2019-09" db="EMBL/GenBank/DDBJ databases">
        <authorList>
            <person name="Kevbrin V."/>
            <person name="Grouzdev D.S."/>
        </authorList>
    </citation>
    <scope>NUCLEOTIDE SEQUENCE [LARGE SCALE GENOMIC DNA]</scope>
    <source>
        <strain evidence="8 9">G-192</strain>
    </source>
</reference>
<evidence type="ECO:0000256" key="5">
    <source>
        <dbReference type="ARBA" id="ARBA00023146"/>
    </source>
</evidence>
<proteinExistence type="inferred from homology"/>
<keyword evidence="2 6" id="KW-0436">Ligase</keyword>
<gene>
    <name evidence="8" type="primary">argS</name>
    <name evidence="8" type="ORF">F1654_12130</name>
</gene>
<evidence type="ECO:0000259" key="7">
    <source>
        <dbReference type="Pfam" id="PF00750"/>
    </source>
</evidence>
<dbReference type="PANTHER" id="PTHR11956">
    <property type="entry name" value="ARGINYL-TRNA SYNTHETASE"/>
    <property type="match status" value="1"/>
</dbReference>
<dbReference type="PROSITE" id="PS00178">
    <property type="entry name" value="AA_TRNA_LIGASE_I"/>
    <property type="match status" value="1"/>
</dbReference>
<evidence type="ECO:0000256" key="3">
    <source>
        <dbReference type="ARBA" id="ARBA00022741"/>
    </source>
</evidence>